<dbReference type="Proteomes" id="UP000509367">
    <property type="component" value="Chromosome"/>
</dbReference>
<dbReference type="Gene3D" id="3.20.180.10">
    <property type="entry name" value="PNP-oxidase-like"/>
    <property type="match status" value="1"/>
</dbReference>
<evidence type="ECO:0000259" key="1">
    <source>
        <dbReference type="Pfam" id="PF10615"/>
    </source>
</evidence>
<dbReference type="InterPro" id="IPR019595">
    <property type="entry name" value="DUF2470"/>
</dbReference>
<protein>
    <submittedName>
        <fullName evidence="3">HugZ family protein</fullName>
    </submittedName>
</protein>
<organism evidence="3 4">
    <name type="scientific">Oricola thermophila</name>
    <dbReference type="NCBI Taxonomy" id="2742145"/>
    <lineage>
        <taxon>Bacteria</taxon>
        <taxon>Pseudomonadati</taxon>
        <taxon>Pseudomonadota</taxon>
        <taxon>Alphaproteobacteria</taxon>
        <taxon>Hyphomicrobiales</taxon>
        <taxon>Ahrensiaceae</taxon>
        <taxon>Oricola</taxon>
    </lineage>
</organism>
<evidence type="ECO:0000259" key="2">
    <source>
        <dbReference type="Pfam" id="PF13883"/>
    </source>
</evidence>
<dbReference type="EMBL" id="CP054836">
    <property type="protein sequence ID" value="QKV17065.1"/>
    <property type="molecule type" value="Genomic_DNA"/>
</dbReference>
<dbReference type="Pfam" id="PF13883">
    <property type="entry name" value="CREG_beta-barrel"/>
    <property type="match status" value="1"/>
</dbReference>
<dbReference type="Gene3D" id="2.30.110.10">
    <property type="entry name" value="Electron Transport, Fmn-binding Protein, Chain A"/>
    <property type="match status" value="1"/>
</dbReference>
<dbReference type="KEGG" id="orm:HTY61_00575"/>
<dbReference type="SUPFAM" id="SSF50475">
    <property type="entry name" value="FMN-binding split barrel"/>
    <property type="match status" value="1"/>
</dbReference>
<proteinExistence type="predicted"/>
<dbReference type="InterPro" id="IPR037119">
    <property type="entry name" value="Haem_oxidase_HugZ-like_sf"/>
</dbReference>
<dbReference type="RefSeq" id="WP_175274961.1">
    <property type="nucleotide sequence ID" value="NZ_CP054836.1"/>
</dbReference>
<sequence>MSASENGPDKQQKLVRETDEEAIRLARTLVATARHGALAVMMPGEKGIPGASRVALATDFDGTPVILVSSLAWHTRAIVEAPDCSLLVGEVGKGDPLAHPRISLFLRARPVERGTADHDRIRRRYLARHPKAALYADFGDFAFFRLTISRASMNGGFGKAYELTAEDLAPRGDIAGIAGIEESAINHMNEDHGEAIDLYARVFAKADAGRWKLATLDAEGMELVDGDRIARIWFPSPLQRAEDLRSVLAAMAREAREKTGASA</sequence>
<evidence type="ECO:0000313" key="3">
    <source>
        <dbReference type="EMBL" id="QKV17065.1"/>
    </source>
</evidence>
<accession>A0A6N1VC21</accession>
<dbReference type="PANTHER" id="PTHR13343:SF17">
    <property type="entry name" value="CELLULAR REPRESSOR OF E1A-STIMULATED GENES, ISOFORM A"/>
    <property type="match status" value="1"/>
</dbReference>
<dbReference type="Pfam" id="PF10615">
    <property type="entry name" value="DUF2470"/>
    <property type="match status" value="1"/>
</dbReference>
<name>A0A6N1VC21_9HYPH</name>
<dbReference type="InterPro" id="IPR012349">
    <property type="entry name" value="Split_barrel_FMN-bd"/>
</dbReference>
<gene>
    <name evidence="3" type="ORF">HTY61_00575</name>
</gene>
<evidence type="ECO:0000313" key="4">
    <source>
        <dbReference type="Proteomes" id="UP000509367"/>
    </source>
</evidence>
<dbReference type="GO" id="GO:0005737">
    <property type="term" value="C:cytoplasm"/>
    <property type="evidence" value="ECO:0007669"/>
    <property type="project" value="UniProtKB-ARBA"/>
</dbReference>
<dbReference type="PANTHER" id="PTHR13343">
    <property type="entry name" value="CREG1 PROTEIN"/>
    <property type="match status" value="1"/>
</dbReference>
<reference evidence="3 4" key="1">
    <citation type="submission" date="2020-06" db="EMBL/GenBank/DDBJ databases">
        <title>Oricola thermophila sp. nov. isolated from a tidal sediments.</title>
        <authorList>
            <person name="Kwon K.K."/>
            <person name="Yang S.-H."/>
            <person name="Park M.-J."/>
        </authorList>
    </citation>
    <scope>NUCLEOTIDE SEQUENCE [LARGE SCALE GENOMIC DNA]</scope>
    <source>
        <strain evidence="3 4">MEBiC13590</strain>
    </source>
</reference>
<keyword evidence="4" id="KW-1185">Reference proteome</keyword>
<feature type="domain" description="CREG-like beta-barrel" evidence="2">
    <location>
        <begin position="18"/>
        <end position="167"/>
    </location>
</feature>
<feature type="domain" description="DUF2470" evidence="1">
    <location>
        <begin position="182"/>
        <end position="251"/>
    </location>
</feature>
<dbReference type="InterPro" id="IPR055343">
    <property type="entry name" value="CREG_beta-barrel"/>
</dbReference>
<dbReference type="AlphaFoldDB" id="A0A6N1VC21"/>